<feature type="domain" description="DUF5979" evidence="8">
    <location>
        <begin position="846"/>
        <end position="949"/>
    </location>
</feature>
<evidence type="ECO:0000313" key="9">
    <source>
        <dbReference type="EMBL" id="XBH20359.1"/>
    </source>
</evidence>
<keyword evidence="3" id="KW-0964">Secreted</keyword>
<keyword evidence="6" id="KW-0472">Membrane</keyword>
<evidence type="ECO:0000259" key="7">
    <source>
        <dbReference type="Pfam" id="PF17961"/>
    </source>
</evidence>
<dbReference type="Pfam" id="PF19407">
    <property type="entry name" value="DUF5979"/>
    <property type="match status" value="4"/>
</dbReference>
<feature type="transmembrane region" description="Helical" evidence="6">
    <location>
        <begin position="80"/>
        <end position="102"/>
    </location>
</feature>
<evidence type="ECO:0000256" key="4">
    <source>
        <dbReference type="ARBA" id="ARBA00022729"/>
    </source>
</evidence>
<organism evidence="9">
    <name type="scientific">Jonesiaceae bacterium BS-20</name>
    <dbReference type="NCBI Taxonomy" id="3120821"/>
    <lineage>
        <taxon>Bacteria</taxon>
        <taxon>Bacillati</taxon>
        <taxon>Actinomycetota</taxon>
        <taxon>Actinomycetes</taxon>
        <taxon>Micrococcales</taxon>
        <taxon>Jonesiaceae</taxon>
    </lineage>
</organism>
<dbReference type="Pfam" id="PF17961">
    <property type="entry name" value="Big_8"/>
    <property type="match status" value="1"/>
</dbReference>
<dbReference type="Gene3D" id="2.60.40.1280">
    <property type="match status" value="1"/>
</dbReference>
<dbReference type="GO" id="GO:0007155">
    <property type="term" value="P:cell adhesion"/>
    <property type="evidence" value="ECO:0007669"/>
    <property type="project" value="InterPro"/>
</dbReference>
<feature type="domain" description="SDR-like Ig" evidence="7">
    <location>
        <begin position="127"/>
        <end position="214"/>
    </location>
</feature>
<proteinExistence type="predicted"/>
<gene>
    <name evidence="9" type="ORF">V5R04_08845</name>
</gene>
<dbReference type="InterPro" id="IPR046022">
    <property type="entry name" value="DUF5979"/>
</dbReference>
<protein>
    <submittedName>
        <fullName evidence="9">DUF5979 domain-containing protein</fullName>
    </submittedName>
</protein>
<evidence type="ECO:0000259" key="8">
    <source>
        <dbReference type="Pfam" id="PF19407"/>
    </source>
</evidence>
<dbReference type="SUPFAM" id="SSF49401">
    <property type="entry name" value="Bacterial adhesins"/>
    <property type="match status" value="1"/>
</dbReference>
<dbReference type="InterPro" id="IPR041171">
    <property type="entry name" value="SDR_Ig"/>
</dbReference>
<dbReference type="EMBL" id="CP146203">
    <property type="protein sequence ID" value="XBH20359.1"/>
    <property type="molecule type" value="Genomic_DNA"/>
</dbReference>
<dbReference type="InterPro" id="IPR011252">
    <property type="entry name" value="Fibrogen-bd_dom1"/>
</dbReference>
<keyword evidence="5" id="KW-0572">Peptidoglycan-anchor</keyword>
<evidence type="ECO:0000256" key="1">
    <source>
        <dbReference type="ARBA" id="ARBA00004168"/>
    </source>
</evidence>
<feature type="domain" description="DUF5979" evidence="8">
    <location>
        <begin position="1192"/>
        <end position="1301"/>
    </location>
</feature>
<name>A0AAU7DQZ1_9MICO</name>
<evidence type="ECO:0000256" key="6">
    <source>
        <dbReference type="SAM" id="Phobius"/>
    </source>
</evidence>
<feature type="domain" description="DUF5979" evidence="8">
    <location>
        <begin position="958"/>
        <end position="1066"/>
    </location>
</feature>
<feature type="domain" description="DUF5979" evidence="8">
    <location>
        <begin position="1075"/>
        <end position="1163"/>
    </location>
</feature>
<accession>A0AAU7DQZ1</accession>
<dbReference type="InterPro" id="IPR008966">
    <property type="entry name" value="Adhesion_dom_sf"/>
</dbReference>
<comment type="subcellular location">
    <subcellularLocation>
        <location evidence="1">Secreted</location>
        <location evidence="1">Cell wall</location>
        <topology evidence="1">Peptidoglycan-anchor</topology>
    </subcellularLocation>
</comment>
<sequence>MGVFLENGGYPAIVFRYSGSGEFFGLTHIFYLNVEPRGGIAHLDTRAQLDHLGEKSVVSSSKLGTSHRAKGKSLIRKGSALLGAFALLLTSLVALPTVATAAQANPGITISDIVLEKVGGGETVTVGDKVKVSGNWDASSAEPVPGDDFFIGLPSEFTFDTAVPFDLKGAGGEIWANCVTDPESDRATCTLTDIVKEWPELVNGTFAFEVTADKVTDLGEVVFDGNGTDLSVDLPGEGGIGDGVELPKDWKKSGALNGNKWSVDWTISVPGTMLAGADQDTVSILETLSPNHQLCDPANLKVQTKRGDVVTDVTDIAAINKSVAENDFAIDLAKPAGGFDENVEYIITYSTCTLNGEIDPVGTQYTNEATINGESSGEIGVGQDFNPGLNVAKTGKILSGGHRDGRIEWNIVVDGDVLKDEPSLTLTDTLSETHRLYFKDNAYVLDGFAITERYGPSGSRQTNVTENYNIAFAPGVDGQSFALEATPKDAGTKFQANPFQYVITYYTESTTEGLPDAGTEFSNAAVVNGKNASDTVKIPNRASGKTGSLSGKFVEIDGTEYSPQTTINWDITVTGEQLKGLDTDLTLTDTLSASHMVCDPEGALKLGDDITSRLNLVVEARDQIHNGGKVTVSLGNATAVLGENGTVIITVPKPDPALDGTLTGSSFSHEYKYVLSYTTCTTSGGMDTPGTEYTNSVEFYGHTFTGSETQHNSGGGTGEGVSRGSVAVSKVITDNAAASVIPADTEFTVHVKEIDPNGVTQVEYDLAVRADGSSVSGPNSRGSGWTIELSEPTFPSVPGVTFAKPVFAVTPGVTPSADGSTAVAELNPGKNIRVELTNTAVMGSAQVVKVVEGAAAALVDPEQEFMVTAAIDVAALGADFPAQPDRVISIKASEPINLDNLPIGATVSFSEVKPADDDVLTWGDPVISPSSIEVTAEHATDPAMITVINWVERTVGTFAIMKTVGGEQSSNPAVPSTVTVTATWVDADDRTQSKELTIPTDGTPVALGEDLLIGTEVTLTETPLNDGSSIAWAAPVWSGTGVEIDGESALVTIGRDPNATVSLENHAATSTAGISLIKGIAGEAAEAVSVDAQFPVIASWVDAEGEPQTREFMIDSNAPTSLGEDLPAGTEVTFTEGERPGIDTVIWGSITISGDGVTDHGDGRATIVISDQHEDLPLITVVNEATWAPGTFSLAKKVTGVLLDLEDVPDSVTVTATWADVQGQPQSKELELPTDGTPVAFGSDLPHLTEVTLTEDAPAGSPSFTWDSPTWAGEQINVADDGSAVLTIGAAVDAELVITNNATATLTSLALTKKISGSGAAQVTSDAKFPVTATWTDILGIEQVKEIEIVAGMPSLIENVPVGVEVQLVEGKFDVAKNLKWIGAQWAGEGDDVELTEGQNSTSVTIVLTGASPDAAKVELTNEFELIPDQPLTGLIPGLPVTGADLTPGKIAAIAVGLLVLVGGGAFLVIRGKRKE</sequence>
<evidence type="ECO:0000256" key="2">
    <source>
        <dbReference type="ARBA" id="ARBA00022512"/>
    </source>
</evidence>
<keyword evidence="6" id="KW-0812">Transmembrane</keyword>
<keyword evidence="6" id="KW-1133">Transmembrane helix</keyword>
<keyword evidence="2" id="KW-0134">Cell wall</keyword>
<evidence type="ECO:0000256" key="3">
    <source>
        <dbReference type="ARBA" id="ARBA00022525"/>
    </source>
</evidence>
<keyword evidence="4" id="KW-0732">Signal</keyword>
<dbReference type="Gene3D" id="2.60.40.740">
    <property type="match status" value="2"/>
</dbReference>
<evidence type="ECO:0000256" key="5">
    <source>
        <dbReference type="ARBA" id="ARBA00023088"/>
    </source>
</evidence>
<feature type="transmembrane region" description="Helical" evidence="6">
    <location>
        <begin position="1451"/>
        <end position="1470"/>
    </location>
</feature>
<reference evidence="9" key="1">
    <citation type="submission" date="2024-02" db="EMBL/GenBank/DDBJ databases">
        <title>Tomenella chthoni gen. nov. sp. nov., a member of the family Jonesiaceae isolated from bat guano.</title>
        <authorList>
            <person name="Miller S.L."/>
            <person name="King J."/>
            <person name="Sankaranarayanan K."/>
            <person name="Lawson P.A."/>
        </authorList>
    </citation>
    <scope>NUCLEOTIDE SEQUENCE</scope>
    <source>
        <strain evidence="9">BS-20</strain>
    </source>
</reference>